<feature type="active site" description="Proton acceptor" evidence="8">
    <location>
        <position position="73"/>
    </location>
</feature>
<proteinExistence type="inferred from homology"/>
<evidence type="ECO:0000256" key="3">
    <source>
        <dbReference type="ARBA" id="ARBA00022605"/>
    </source>
</evidence>
<feature type="binding site" evidence="8">
    <location>
        <position position="85"/>
    </location>
    <ligand>
        <name>NADP(+)</name>
        <dbReference type="ChEBI" id="CHEBI:58349"/>
    </ligand>
</feature>
<feature type="binding site" evidence="8">
    <location>
        <begin position="22"/>
        <end position="24"/>
    </location>
    <ligand>
        <name>shikimate</name>
        <dbReference type="ChEBI" id="CHEBI:36208"/>
    </ligand>
</feature>
<dbReference type="PANTHER" id="PTHR21089:SF1">
    <property type="entry name" value="BIFUNCTIONAL 3-DEHYDROQUINATE DEHYDRATASE_SHIKIMATE DEHYDROGENASE, CHLOROPLASTIC"/>
    <property type="match status" value="1"/>
</dbReference>
<dbReference type="GO" id="GO:0005829">
    <property type="term" value="C:cytosol"/>
    <property type="evidence" value="ECO:0007669"/>
    <property type="project" value="TreeGrafter"/>
</dbReference>
<keyword evidence="3 8" id="KW-0028">Amino-acid biosynthesis</keyword>
<feature type="domain" description="Quinate/shikimate 5-dehydrogenase/glutamyl-tRNA reductase" evidence="9">
    <location>
        <begin position="123"/>
        <end position="201"/>
    </location>
</feature>
<keyword evidence="5 8" id="KW-0560">Oxidoreductase</keyword>
<name>A0A9D2MAQ7_9FIRM</name>
<dbReference type="GO" id="GO:0008652">
    <property type="term" value="P:amino acid biosynthetic process"/>
    <property type="evidence" value="ECO:0007669"/>
    <property type="project" value="UniProtKB-KW"/>
</dbReference>
<comment type="similarity">
    <text evidence="8">Belongs to the shikimate dehydrogenase family.</text>
</comment>
<evidence type="ECO:0000256" key="8">
    <source>
        <dbReference type="HAMAP-Rule" id="MF_00222"/>
    </source>
</evidence>
<comment type="function">
    <text evidence="8">Involved in the biosynthesis of the chorismate, which leads to the biosynthesis of aromatic amino acids. Catalyzes the reversible NADPH linked reduction of 3-dehydroshikimate (DHSA) to yield shikimate (SA).</text>
</comment>
<feature type="binding site" evidence="8">
    <location>
        <begin position="158"/>
        <end position="163"/>
    </location>
    <ligand>
        <name>NADP(+)</name>
        <dbReference type="ChEBI" id="CHEBI:58349"/>
    </ligand>
</feature>
<evidence type="ECO:0000256" key="7">
    <source>
        <dbReference type="ARBA" id="ARBA00049442"/>
    </source>
</evidence>
<evidence type="ECO:0000256" key="2">
    <source>
        <dbReference type="ARBA" id="ARBA00012962"/>
    </source>
</evidence>
<dbReference type="InterPro" id="IPR013708">
    <property type="entry name" value="Shikimate_DH-bd_N"/>
</dbReference>
<evidence type="ECO:0000256" key="5">
    <source>
        <dbReference type="ARBA" id="ARBA00023002"/>
    </source>
</evidence>
<feature type="binding site" evidence="8">
    <location>
        <position position="252"/>
    </location>
    <ligand>
        <name>NADP(+)</name>
        <dbReference type="ChEBI" id="CHEBI:58349"/>
    </ligand>
</feature>
<dbReference type="AlphaFoldDB" id="A0A9D2MAQ7"/>
<feature type="binding site" evidence="8">
    <location>
        <position position="229"/>
    </location>
    <ligand>
        <name>NADP(+)</name>
        <dbReference type="ChEBI" id="CHEBI:58349"/>
    </ligand>
</feature>
<comment type="subunit">
    <text evidence="8">Homodimer.</text>
</comment>
<evidence type="ECO:0000256" key="1">
    <source>
        <dbReference type="ARBA" id="ARBA00004871"/>
    </source>
</evidence>
<feature type="domain" description="Shikimate dehydrogenase substrate binding N-terminal" evidence="10">
    <location>
        <begin position="14"/>
        <end position="96"/>
    </location>
</feature>
<feature type="binding site" evidence="8">
    <location>
        <position position="109"/>
    </location>
    <ligand>
        <name>shikimate</name>
        <dbReference type="ChEBI" id="CHEBI:36208"/>
    </ligand>
</feature>
<protein>
    <recommendedName>
        <fullName evidence="2 8">Shikimate dehydrogenase (NADP(+))</fullName>
        <shortName evidence="8">SDH</shortName>
        <ecNumber evidence="2 8">1.1.1.25</ecNumber>
    </recommendedName>
</protein>
<comment type="caution">
    <text evidence="11">The sequence shown here is derived from an EMBL/GenBank/DDBJ whole genome shotgun (WGS) entry which is preliminary data.</text>
</comment>
<sequence>MKIELHNTSRKLCVIGDPVLHSKSPLIQNTMLAALGLDYIYLCQSVPRGETETWLRCAAFCGYAGFNATMPHKEALVPRMDELDEDARMYGAVNTVCLREGRCYGYNTDGRGFLAALEQAGVATRGQNVLILGAGGAAKAVAPKLCQAGGARQVVVANRTVEKAAALCAGAEKGRMIPVGFSPEELRRAAEQCDLLVNCTNLGMEGTGGQFSDFSFLEALPSHAAVCDVIYAPAETQLLCRARERGLRTLNGLGMLIWQAVFALEHFTQTRIDGKAMVPLVEDALNRASGV</sequence>
<dbReference type="GO" id="GO:0009423">
    <property type="term" value="P:chorismate biosynthetic process"/>
    <property type="evidence" value="ECO:0007669"/>
    <property type="project" value="UniProtKB-UniRule"/>
</dbReference>
<dbReference type="GO" id="GO:0009073">
    <property type="term" value="P:aromatic amino acid family biosynthetic process"/>
    <property type="evidence" value="ECO:0007669"/>
    <property type="project" value="UniProtKB-KW"/>
</dbReference>
<dbReference type="GO" id="GO:0050661">
    <property type="term" value="F:NADP binding"/>
    <property type="evidence" value="ECO:0007669"/>
    <property type="project" value="InterPro"/>
</dbReference>
<dbReference type="InterPro" id="IPR006151">
    <property type="entry name" value="Shikm_DH/Glu-tRNA_Rdtase"/>
</dbReference>
<evidence type="ECO:0000256" key="4">
    <source>
        <dbReference type="ARBA" id="ARBA00022857"/>
    </source>
</evidence>
<evidence type="ECO:0000313" key="12">
    <source>
        <dbReference type="Proteomes" id="UP000824208"/>
    </source>
</evidence>
<gene>
    <name evidence="8 11" type="primary">aroE</name>
    <name evidence="11" type="ORF">H9714_04120</name>
</gene>
<dbReference type="EMBL" id="DWYC01000044">
    <property type="protein sequence ID" value="HJB56720.1"/>
    <property type="molecule type" value="Genomic_DNA"/>
</dbReference>
<comment type="pathway">
    <text evidence="1 8">Metabolic intermediate biosynthesis; chorismate biosynthesis; chorismate from D-erythrose 4-phosphate and phosphoenolpyruvate: step 4/7.</text>
</comment>
<dbReference type="InterPro" id="IPR046346">
    <property type="entry name" value="Aminoacid_DH-like_N_sf"/>
</dbReference>
<dbReference type="Gene3D" id="3.40.50.10860">
    <property type="entry name" value="Leucine Dehydrogenase, chain A, domain 1"/>
    <property type="match status" value="1"/>
</dbReference>
<organism evidence="11 12">
    <name type="scientific">Candidatus Flavonifractor intestinipullorum</name>
    <dbReference type="NCBI Taxonomy" id="2838587"/>
    <lineage>
        <taxon>Bacteria</taxon>
        <taxon>Bacillati</taxon>
        <taxon>Bacillota</taxon>
        <taxon>Clostridia</taxon>
        <taxon>Eubacteriales</taxon>
        <taxon>Oscillospiraceae</taxon>
        <taxon>Flavonifractor</taxon>
    </lineage>
</organism>
<feature type="binding site" evidence="8">
    <location>
        <position position="94"/>
    </location>
    <ligand>
        <name>shikimate</name>
        <dbReference type="ChEBI" id="CHEBI:36208"/>
    </ligand>
</feature>
<dbReference type="Proteomes" id="UP000824208">
    <property type="component" value="Unassembled WGS sequence"/>
</dbReference>
<dbReference type="SUPFAM" id="SSF53223">
    <property type="entry name" value="Aminoacid dehydrogenase-like, N-terminal domain"/>
    <property type="match status" value="1"/>
</dbReference>
<dbReference type="Gene3D" id="3.40.50.720">
    <property type="entry name" value="NAD(P)-binding Rossmann-like Domain"/>
    <property type="match status" value="1"/>
</dbReference>
<dbReference type="SUPFAM" id="SSF51735">
    <property type="entry name" value="NAD(P)-binding Rossmann-fold domains"/>
    <property type="match status" value="1"/>
</dbReference>
<dbReference type="NCBIfam" id="TIGR00507">
    <property type="entry name" value="aroE"/>
    <property type="match status" value="1"/>
</dbReference>
<dbReference type="InterPro" id="IPR036291">
    <property type="entry name" value="NAD(P)-bd_dom_sf"/>
</dbReference>
<evidence type="ECO:0000313" key="11">
    <source>
        <dbReference type="EMBL" id="HJB56720.1"/>
    </source>
</evidence>
<feature type="binding site" evidence="8">
    <location>
        <position position="259"/>
    </location>
    <ligand>
        <name>shikimate</name>
        <dbReference type="ChEBI" id="CHEBI:36208"/>
    </ligand>
</feature>
<keyword evidence="4 8" id="KW-0521">NADP</keyword>
<keyword evidence="6 8" id="KW-0057">Aromatic amino acid biosynthesis</keyword>
<evidence type="ECO:0000259" key="10">
    <source>
        <dbReference type="Pfam" id="PF08501"/>
    </source>
</evidence>
<comment type="catalytic activity">
    <reaction evidence="7 8">
        <text>shikimate + NADP(+) = 3-dehydroshikimate + NADPH + H(+)</text>
        <dbReference type="Rhea" id="RHEA:17737"/>
        <dbReference type="ChEBI" id="CHEBI:15378"/>
        <dbReference type="ChEBI" id="CHEBI:16630"/>
        <dbReference type="ChEBI" id="CHEBI:36208"/>
        <dbReference type="ChEBI" id="CHEBI:57783"/>
        <dbReference type="ChEBI" id="CHEBI:58349"/>
        <dbReference type="EC" id="1.1.1.25"/>
    </reaction>
</comment>
<accession>A0A9D2MAQ7</accession>
<dbReference type="HAMAP" id="MF_00222">
    <property type="entry name" value="Shikimate_DH_AroE"/>
    <property type="match status" value="1"/>
</dbReference>
<feature type="binding site" evidence="8">
    <location>
        <begin position="133"/>
        <end position="137"/>
    </location>
    <ligand>
        <name>NADP(+)</name>
        <dbReference type="ChEBI" id="CHEBI:58349"/>
    </ligand>
</feature>
<feature type="binding site" evidence="8">
    <location>
        <position position="231"/>
    </location>
    <ligand>
        <name>shikimate</name>
        <dbReference type="ChEBI" id="CHEBI:36208"/>
    </ligand>
</feature>
<evidence type="ECO:0000259" key="9">
    <source>
        <dbReference type="Pfam" id="PF01488"/>
    </source>
</evidence>
<dbReference type="GO" id="GO:0019632">
    <property type="term" value="P:shikimate metabolic process"/>
    <property type="evidence" value="ECO:0007669"/>
    <property type="project" value="InterPro"/>
</dbReference>
<evidence type="ECO:0000256" key="6">
    <source>
        <dbReference type="ARBA" id="ARBA00023141"/>
    </source>
</evidence>
<feature type="binding site" evidence="8">
    <location>
        <position position="69"/>
    </location>
    <ligand>
        <name>shikimate</name>
        <dbReference type="ChEBI" id="CHEBI:36208"/>
    </ligand>
</feature>
<dbReference type="InterPro" id="IPR022893">
    <property type="entry name" value="Shikimate_DH_fam"/>
</dbReference>
<dbReference type="EC" id="1.1.1.25" evidence="2 8"/>
<dbReference type="InterPro" id="IPR011342">
    <property type="entry name" value="Shikimate_DH"/>
</dbReference>
<reference evidence="11" key="2">
    <citation type="submission" date="2021-04" db="EMBL/GenBank/DDBJ databases">
        <authorList>
            <person name="Gilroy R."/>
        </authorList>
    </citation>
    <scope>NUCLEOTIDE SEQUENCE</scope>
    <source>
        <strain evidence="11">CHK189-11263</strain>
    </source>
</reference>
<dbReference type="CDD" id="cd01065">
    <property type="entry name" value="NAD_bind_Shikimate_DH"/>
    <property type="match status" value="1"/>
</dbReference>
<dbReference type="PANTHER" id="PTHR21089">
    <property type="entry name" value="SHIKIMATE DEHYDROGENASE"/>
    <property type="match status" value="1"/>
</dbReference>
<dbReference type="Pfam" id="PF01488">
    <property type="entry name" value="Shikimate_DH"/>
    <property type="match status" value="1"/>
</dbReference>
<dbReference type="Pfam" id="PF08501">
    <property type="entry name" value="Shikimate_dh_N"/>
    <property type="match status" value="1"/>
</dbReference>
<dbReference type="GO" id="GO:0004764">
    <property type="term" value="F:shikimate 3-dehydrogenase (NADP+) activity"/>
    <property type="evidence" value="ECO:0007669"/>
    <property type="project" value="UniProtKB-UniRule"/>
</dbReference>
<reference evidence="11" key="1">
    <citation type="journal article" date="2021" name="PeerJ">
        <title>Extensive microbial diversity within the chicken gut microbiome revealed by metagenomics and culture.</title>
        <authorList>
            <person name="Gilroy R."/>
            <person name="Ravi A."/>
            <person name="Getino M."/>
            <person name="Pursley I."/>
            <person name="Horton D.L."/>
            <person name="Alikhan N.F."/>
            <person name="Baker D."/>
            <person name="Gharbi K."/>
            <person name="Hall N."/>
            <person name="Watson M."/>
            <person name="Adriaenssens E.M."/>
            <person name="Foster-Nyarko E."/>
            <person name="Jarju S."/>
            <person name="Secka A."/>
            <person name="Antonio M."/>
            <person name="Oren A."/>
            <person name="Chaudhuri R.R."/>
            <person name="La Ragione R."/>
            <person name="Hildebrand F."/>
            <person name="Pallen M.J."/>
        </authorList>
    </citation>
    <scope>NUCLEOTIDE SEQUENCE</scope>
    <source>
        <strain evidence="11">CHK189-11263</strain>
    </source>
</reference>